<evidence type="ECO:0000313" key="5">
    <source>
        <dbReference type="Proteomes" id="UP001064262"/>
    </source>
</evidence>
<proteinExistence type="predicted"/>
<dbReference type="PANTHER" id="PTHR34384">
    <property type="entry name" value="L-2,3-DIAMINOPROPANOATE--CITRATE LIGASE"/>
    <property type="match status" value="1"/>
</dbReference>
<dbReference type="RefSeq" id="WP_267144671.1">
    <property type="nucleotide sequence ID" value="NZ_JAODIL010000081.1"/>
</dbReference>
<dbReference type="PANTHER" id="PTHR34384:SF6">
    <property type="entry name" value="STAPHYLOFERRIN B SYNTHASE"/>
    <property type="match status" value="1"/>
</dbReference>
<feature type="domain" description="Aerobactin siderophore biosynthesis IucA/IucC N-terminal" evidence="2">
    <location>
        <begin position="132"/>
        <end position="374"/>
    </location>
</feature>
<dbReference type="AlphaFoldDB" id="A0A9J6PUW2"/>
<dbReference type="Proteomes" id="UP001064262">
    <property type="component" value="Unassembled WGS sequence"/>
</dbReference>
<organism evidence="4 5">
    <name type="scientific">Winslowiella arboricola</name>
    <dbReference type="NCBI Taxonomy" id="2978220"/>
    <lineage>
        <taxon>Bacteria</taxon>
        <taxon>Pseudomonadati</taxon>
        <taxon>Pseudomonadota</taxon>
        <taxon>Gammaproteobacteria</taxon>
        <taxon>Enterobacterales</taxon>
        <taxon>Erwiniaceae</taxon>
        <taxon>Winslowiella</taxon>
    </lineage>
</organism>
<evidence type="ECO:0000313" key="4">
    <source>
        <dbReference type="EMBL" id="MCU5780283.1"/>
    </source>
</evidence>
<dbReference type="InterPro" id="IPR037455">
    <property type="entry name" value="LucA/IucC-like"/>
</dbReference>
<dbReference type="GO" id="GO:0016881">
    <property type="term" value="F:acid-amino acid ligase activity"/>
    <property type="evidence" value="ECO:0007669"/>
    <property type="project" value="UniProtKB-ARBA"/>
</dbReference>
<dbReference type="InterPro" id="IPR007310">
    <property type="entry name" value="Aerobactin_biosyn_IucA/IucC_N"/>
</dbReference>
<name>A0A9J6PUW2_9GAMM</name>
<dbReference type="Pfam" id="PF06276">
    <property type="entry name" value="FhuF"/>
    <property type="match status" value="1"/>
</dbReference>
<sequence length="582" mass="66135">MRFQHPHWQRVNRLMVARIIAELEYEQVLRAVPDGGGWQLKLADCIYRFQATRGIWGWLLIDAATLQRGDARPVMADKALRQLGVVLAMNDAQLAEHLEDLYATLRADLQLLQARAGMSAHDLIRLSADTLQCLMAGHPKFIFNKGRRGWGLEALHRYAPEYQGQFQLMWLAVQRDHFVWQADEPCRIDRLLNAAMADEERQRFDRQWQALGLDNRWLPLPVHPWQWQQKIAMHFLPLLAEGILVEVGSFGDSWLAQQSLRTLTNASRQRGYDIKLPLTIYNTSCYRGIPGKYIAAGPAASRWLQQQFASDKTLLASGAQILGEPAAGYLAHPLYSQLAHAPYRYQEMLGVIWREHPSQYLQPGEQALLMAALMESDNQGNPLIGAWIADSGVTAEAWLSQLFRCVVIPLYHLMCRYGVSLIAHGQNITLVIKDSLPQRVLLKDFQGDMRLIDEDFPEAATLPPSVKAVTARLSADYLIHDLQTGHFVTVLRFISPLTCRLGVSEIRFWQLLGAVLQQYMAAHPQLAARFAQFDLFKPEIIRVVLNPVKLTYSEQDGGSRMLPAYRQDLCNPLYLAIQEVMQ</sequence>
<dbReference type="InterPro" id="IPR022770">
    <property type="entry name" value="IucA/IucC-like_C"/>
</dbReference>
<dbReference type="Gene3D" id="3.30.310.280">
    <property type="match status" value="1"/>
</dbReference>
<protein>
    <submittedName>
        <fullName evidence="4">Aerobactin synthase IucC</fullName>
    </submittedName>
</protein>
<evidence type="ECO:0000259" key="2">
    <source>
        <dbReference type="Pfam" id="PF04183"/>
    </source>
</evidence>
<accession>A0A9J6PUW2</accession>
<dbReference type="GO" id="GO:0019290">
    <property type="term" value="P:siderophore biosynthetic process"/>
    <property type="evidence" value="ECO:0007669"/>
    <property type="project" value="InterPro"/>
</dbReference>
<dbReference type="Pfam" id="PF04183">
    <property type="entry name" value="IucA_IucC"/>
    <property type="match status" value="1"/>
</dbReference>
<evidence type="ECO:0000256" key="1">
    <source>
        <dbReference type="ARBA" id="ARBA00004924"/>
    </source>
</evidence>
<keyword evidence="5" id="KW-1185">Reference proteome</keyword>
<gene>
    <name evidence="4" type="primary">iucC</name>
    <name evidence="4" type="ORF">N5923_22570</name>
</gene>
<evidence type="ECO:0000259" key="3">
    <source>
        <dbReference type="Pfam" id="PF06276"/>
    </source>
</evidence>
<comment type="caution">
    <text evidence="4">The sequence shown here is derived from an EMBL/GenBank/DDBJ whole genome shotgun (WGS) entry which is preliminary data.</text>
</comment>
<dbReference type="Gene3D" id="1.10.510.40">
    <property type="match status" value="1"/>
</dbReference>
<feature type="domain" description="Aerobactin siderophore biosynthesis IucA/IucC-like C-terminal" evidence="3">
    <location>
        <begin position="396"/>
        <end position="551"/>
    </location>
</feature>
<comment type="pathway">
    <text evidence="1">Siderophore biosynthesis.</text>
</comment>
<dbReference type="EMBL" id="JAODIM010000043">
    <property type="protein sequence ID" value="MCU5780283.1"/>
    <property type="molecule type" value="Genomic_DNA"/>
</dbReference>
<dbReference type="Gene3D" id="6.10.250.3370">
    <property type="match status" value="1"/>
</dbReference>
<reference evidence="4" key="1">
    <citation type="submission" date="2022-09" db="EMBL/GenBank/DDBJ databases">
        <title>Winslowiella arboricola sp. nov., isolated from bleeding cankers on broadleaf hosts.</title>
        <authorList>
            <person name="Brady C."/>
            <person name="Kaur S."/>
            <person name="Crampton B."/>
            <person name="Maddock D."/>
            <person name="Arnold D."/>
            <person name="Denman S."/>
        </authorList>
    </citation>
    <scope>NUCLEOTIDE SEQUENCE</scope>
    <source>
        <strain evidence="4">BAC 15a-03b</strain>
    </source>
</reference>